<evidence type="ECO:0000313" key="2">
    <source>
        <dbReference type="EMBL" id="CCI80992.1"/>
    </source>
</evidence>
<dbReference type="OrthoDB" id="9811293at2"/>
<dbReference type="Pfam" id="PF04240">
    <property type="entry name" value="Caroten_synth"/>
    <property type="match status" value="1"/>
</dbReference>
<dbReference type="PANTHER" id="PTHR39419:SF1">
    <property type="entry name" value="SLL0814 PROTEIN"/>
    <property type="match status" value="1"/>
</dbReference>
<sequence>MVMWDVVLDPSASTLNRNWVWEDGSTFFNIPISNFPGWFFVVYVFMQIFALYISKANIKNRISSDYPAAYWYIAPAVYMMQGLSYVETAIIKHTHLEIWHYAGLIAVFTLCFVAWIGFILIQDHFKELNK</sequence>
<reference evidence="2 3" key="1">
    <citation type="submission" date="2012-06" db="EMBL/GenBank/DDBJ databases">
        <title>Draft Genome Sequence of Lactobacillus hominis Strain CRBIP 24.179T, isolated from human intestine.</title>
        <authorList>
            <person name="Cousin S."/>
            <person name="Ma L."/>
            <person name="Bizet C."/>
            <person name="Loux V."/>
            <person name="Bouchier C."/>
            <person name="Clermont D."/>
            <person name="Creno S."/>
        </authorList>
    </citation>
    <scope>NUCLEOTIDE SEQUENCE [LARGE SCALE GENOMIC DNA]</scope>
    <source>
        <strain evidence="3">CRBIP 24.179T</strain>
    </source>
</reference>
<evidence type="ECO:0000256" key="1">
    <source>
        <dbReference type="SAM" id="Phobius"/>
    </source>
</evidence>
<dbReference type="PANTHER" id="PTHR39419">
    <property type="entry name" value="SLL0814 PROTEIN"/>
    <property type="match status" value="1"/>
</dbReference>
<feature type="transmembrane region" description="Helical" evidence="1">
    <location>
        <begin position="35"/>
        <end position="54"/>
    </location>
</feature>
<dbReference type="InterPro" id="IPR007354">
    <property type="entry name" value="CruF-like"/>
</dbReference>
<dbReference type="PATRIC" id="fig|1423758.3.peg.250"/>
<dbReference type="EMBL" id="CAKE01000001">
    <property type="protein sequence ID" value="CCI80992.1"/>
    <property type="molecule type" value="Genomic_DNA"/>
</dbReference>
<protein>
    <recommendedName>
        <fullName evidence="4">Carotenoid biosynthesis protein</fullName>
    </recommendedName>
</protein>
<dbReference type="Proteomes" id="UP000009320">
    <property type="component" value="Unassembled WGS sequence"/>
</dbReference>
<comment type="caution">
    <text evidence="2">The sequence shown here is derived from an EMBL/GenBank/DDBJ whole genome shotgun (WGS) entry which is preliminary data.</text>
</comment>
<evidence type="ECO:0000313" key="3">
    <source>
        <dbReference type="Proteomes" id="UP000009320"/>
    </source>
</evidence>
<accession>I7L4U8</accession>
<keyword evidence="3" id="KW-1185">Reference proteome</keyword>
<gene>
    <name evidence="2" type="ORF">BN55_03515</name>
</gene>
<keyword evidence="1" id="KW-0812">Transmembrane</keyword>
<name>I7L4U8_9LACO</name>
<organism evidence="2 3">
    <name type="scientific">Lactobacillus hominis DSM 23910 = CRBIP 24.179</name>
    <dbReference type="NCBI Taxonomy" id="1423758"/>
    <lineage>
        <taxon>Bacteria</taxon>
        <taxon>Bacillati</taxon>
        <taxon>Bacillota</taxon>
        <taxon>Bacilli</taxon>
        <taxon>Lactobacillales</taxon>
        <taxon>Lactobacillaceae</taxon>
        <taxon>Lactobacillus</taxon>
    </lineage>
</organism>
<feature type="transmembrane region" description="Helical" evidence="1">
    <location>
        <begin position="98"/>
        <end position="121"/>
    </location>
</feature>
<keyword evidence="1" id="KW-0472">Membrane</keyword>
<evidence type="ECO:0008006" key="4">
    <source>
        <dbReference type="Google" id="ProtNLM"/>
    </source>
</evidence>
<proteinExistence type="predicted"/>
<keyword evidence="1" id="KW-1133">Transmembrane helix</keyword>
<dbReference type="AlphaFoldDB" id="I7L4U8"/>
<feature type="transmembrane region" description="Helical" evidence="1">
    <location>
        <begin position="66"/>
        <end position="86"/>
    </location>
</feature>
<dbReference type="eggNOG" id="COG2324">
    <property type="taxonomic scope" value="Bacteria"/>
</dbReference>